<dbReference type="GO" id="GO:0005886">
    <property type="term" value="C:plasma membrane"/>
    <property type="evidence" value="ECO:0007669"/>
    <property type="project" value="TreeGrafter"/>
</dbReference>
<comment type="caution">
    <text evidence="3">The sequence shown here is derived from an EMBL/GenBank/DDBJ whole genome shotgun (WGS) entry which is preliminary data.</text>
</comment>
<name>A0A2T5YG14_9BACT</name>
<organism evidence="3 4">
    <name type="scientific">Pontibacter mucosus</name>
    <dbReference type="NCBI Taxonomy" id="1649266"/>
    <lineage>
        <taxon>Bacteria</taxon>
        <taxon>Pseudomonadati</taxon>
        <taxon>Bacteroidota</taxon>
        <taxon>Cytophagia</taxon>
        <taxon>Cytophagales</taxon>
        <taxon>Hymenobacteraceae</taxon>
        <taxon>Pontibacter</taxon>
    </lineage>
</organism>
<evidence type="ECO:0000313" key="3">
    <source>
        <dbReference type="EMBL" id="PTX18221.1"/>
    </source>
</evidence>
<dbReference type="Gene3D" id="3.40.50.620">
    <property type="entry name" value="HUPs"/>
    <property type="match status" value="1"/>
</dbReference>
<dbReference type="InterPro" id="IPR003848">
    <property type="entry name" value="DUF218"/>
</dbReference>
<dbReference type="RefSeq" id="WP_108212104.1">
    <property type="nucleotide sequence ID" value="NZ_QBKI01000006.1"/>
</dbReference>
<proteinExistence type="predicted"/>
<feature type="domain" description="DUF218" evidence="2">
    <location>
        <begin position="256"/>
        <end position="379"/>
    </location>
</feature>
<evidence type="ECO:0000313" key="4">
    <source>
        <dbReference type="Proteomes" id="UP000244225"/>
    </source>
</evidence>
<protein>
    <submittedName>
        <fullName evidence="3">DUF218 domain-containing protein</fullName>
    </submittedName>
</protein>
<dbReference type="EMBL" id="QBKI01000006">
    <property type="protein sequence ID" value="PTX18221.1"/>
    <property type="molecule type" value="Genomic_DNA"/>
</dbReference>
<dbReference type="CDD" id="cd06259">
    <property type="entry name" value="YdcF-like"/>
    <property type="match status" value="1"/>
</dbReference>
<sequence>MQKQLLLIWALSLWTFTCLAQQVHPVASYRMVEGKSIVQSKNYYLLTLFQEVDEVKELLRKDTQLRKVLEGKQQHLSRSLIECGKEATCFSSGMKFTDSEIKQVSERLSRLYKKDNALGILVSQHLIPSRAYILFEDAVPQDMLVKAWEQDARGINHVIGVYAEGAKPYYPLIDSISYDVSSSTYPRFVYTVTEAVLQESRDANLFFTPSMNYALRFLEVNHRGEAADYEPMPSTVNKAAFDRIKDIDWNAYPYTLILVPGAGPDNPEEALSGIGMLRCRVAAQQYFKGLAPFLVVSGGRVHPHKTRYSEAYEMKMYLMETMGVPEHAIIMEPHARHTTTNMRNTARLIFRYGMPYDKPCITSTSKYQSDRITGSLSARCQKELLHVPFRNGKRLSNTEAEFYPVLDALHINPLEPLDP</sequence>
<dbReference type="OrthoDB" id="1092058at2"/>
<evidence type="ECO:0000256" key="1">
    <source>
        <dbReference type="SAM" id="SignalP"/>
    </source>
</evidence>
<reference evidence="3 4" key="1">
    <citation type="submission" date="2018-04" db="EMBL/GenBank/DDBJ databases">
        <title>Genomic Encyclopedia of Archaeal and Bacterial Type Strains, Phase II (KMG-II): from individual species to whole genera.</title>
        <authorList>
            <person name="Goeker M."/>
        </authorList>
    </citation>
    <scope>NUCLEOTIDE SEQUENCE [LARGE SCALE GENOMIC DNA]</scope>
    <source>
        <strain evidence="3 4">DSM 100162</strain>
    </source>
</reference>
<keyword evidence="4" id="KW-1185">Reference proteome</keyword>
<dbReference type="InterPro" id="IPR014729">
    <property type="entry name" value="Rossmann-like_a/b/a_fold"/>
</dbReference>
<dbReference type="PANTHER" id="PTHR30336">
    <property type="entry name" value="INNER MEMBRANE PROTEIN, PROBABLE PERMEASE"/>
    <property type="match status" value="1"/>
</dbReference>
<feature type="chain" id="PRO_5015588900" evidence="1">
    <location>
        <begin position="21"/>
        <end position="419"/>
    </location>
</feature>
<feature type="signal peptide" evidence="1">
    <location>
        <begin position="1"/>
        <end position="20"/>
    </location>
</feature>
<dbReference type="InterPro" id="IPR051599">
    <property type="entry name" value="Cell_Envelope_Assoc"/>
</dbReference>
<evidence type="ECO:0000259" key="2">
    <source>
        <dbReference type="Pfam" id="PF02698"/>
    </source>
</evidence>
<dbReference type="PANTHER" id="PTHR30336:SF20">
    <property type="entry name" value="DUF218 DOMAIN-CONTAINING PROTEIN"/>
    <property type="match status" value="1"/>
</dbReference>
<dbReference type="AlphaFoldDB" id="A0A2T5YG14"/>
<gene>
    <name evidence="3" type="ORF">C8N40_10620</name>
</gene>
<accession>A0A2T5YG14</accession>
<keyword evidence="1" id="KW-0732">Signal</keyword>
<dbReference type="Pfam" id="PF02698">
    <property type="entry name" value="DUF218"/>
    <property type="match status" value="1"/>
</dbReference>
<dbReference type="Proteomes" id="UP000244225">
    <property type="component" value="Unassembled WGS sequence"/>
</dbReference>